<evidence type="ECO:0000256" key="1">
    <source>
        <dbReference type="SAM" id="SignalP"/>
    </source>
</evidence>
<dbReference type="OMA" id="TTANVCK"/>
<dbReference type="EMBL" id="HG994357">
    <property type="protein sequence ID" value="CAF2126158.1"/>
    <property type="molecule type" value="Genomic_DNA"/>
</dbReference>
<feature type="signal peptide" evidence="1">
    <location>
        <begin position="1"/>
        <end position="28"/>
    </location>
</feature>
<feature type="chain" id="PRO_5032276300" evidence="1">
    <location>
        <begin position="29"/>
        <end position="151"/>
    </location>
</feature>
<reference evidence="2" key="1">
    <citation type="submission" date="2021-01" db="EMBL/GenBank/DDBJ databases">
        <authorList>
            <consortium name="Genoscope - CEA"/>
            <person name="William W."/>
        </authorList>
    </citation>
    <scope>NUCLEOTIDE SEQUENCE</scope>
</reference>
<name>A0A816VLT0_BRANA</name>
<proteinExistence type="predicted"/>
<protein>
    <submittedName>
        <fullName evidence="2">(rape) hypothetical protein</fullName>
    </submittedName>
</protein>
<evidence type="ECO:0000313" key="2">
    <source>
        <dbReference type="EMBL" id="CAF2126158.1"/>
    </source>
</evidence>
<sequence length="151" mass="16825">MASSKVSCMLVSLLLLVLVLSDVDKALGEPIQLHNRKLTVTEHHDQVTTEQRLAIFSKNWWKNPKVQKQLEKFADLAGEIPLPPSSPGSNDGVCLNSLRTLNKVYNMLKAQCKNTTANVCKRKLKMVKPAFDSFKAKCYPSPSRSSKGKNI</sequence>
<dbReference type="AlphaFoldDB" id="A0A816VLT0"/>
<organism evidence="2">
    <name type="scientific">Brassica napus</name>
    <name type="common">Rape</name>
    <dbReference type="NCBI Taxonomy" id="3708"/>
    <lineage>
        <taxon>Eukaryota</taxon>
        <taxon>Viridiplantae</taxon>
        <taxon>Streptophyta</taxon>
        <taxon>Embryophyta</taxon>
        <taxon>Tracheophyta</taxon>
        <taxon>Spermatophyta</taxon>
        <taxon>Magnoliopsida</taxon>
        <taxon>eudicotyledons</taxon>
        <taxon>Gunneridae</taxon>
        <taxon>Pentapetalae</taxon>
        <taxon>rosids</taxon>
        <taxon>malvids</taxon>
        <taxon>Brassicales</taxon>
        <taxon>Brassicaceae</taxon>
        <taxon>Brassiceae</taxon>
        <taxon>Brassica</taxon>
    </lineage>
</organism>
<dbReference type="Proteomes" id="UP001295469">
    <property type="component" value="Chromosome A03"/>
</dbReference>
<dbReference type="Gramene" id="CDX74210">
    <property type="protein sequence ID" value="CDX74210"/>
    <property type="gene ID" value="GSBRNA2T00111985001"/>
</dbReference>
<keyword evidence="1" id="KW-0732">Signal</keyword>
<accession>A0A816VLT0</accession>
<gene>
    <name evidence="2" type="ORF">DARMORV10_A03P33370.1</name>
</gene>